<name>X1BTP8_9ZZZZ</name>
<keyword evidence="3" id="KW-0479">Metal-binding</keyword>
<dbReference type="PANTHER" id="PTHR37418">
    <property type="entry name" value="3-KETO-5-AMINOHEXANOATE CLEAVAGE ENZYME-RELATED"/>
    <property type="match status" value="1"/>
</dbReference>
<keyword evidence="4" id="KW-0862">Zinc</keyword>
<evidence type="ECO:0000313" key="5">
    <source>
        <dbReference type="EMBL" id="GAG84522.1"/>
    </source>
</evidence>
<accession>X1BTP8</accession>
<comment type="cofactor">
    <cofactor evidence="1">
        <name>Zn(2+)</name>
        <dbReference type="ChEBI" id="CHEBI:29105"/>
    </cofactor>
</comment>
<gene>
    <name evidence="5" type="ORF">S01H4_36172</name>
</gene>
<dbReference type="GO" id="GO:0046872">
    <property type="term" value="F:metal ion binding"/>
    <property type="evidence" value="ECO:0007669"/>
    <property type="project" value="UniProtKB-KW"/>
</dbReference>
<protein>
    <recommendedName>
        <fullName evidence="6">3-keto-5-aminohexanoate cleavage enzyme</fullName>
    </recommendedName>
</protein>
<comment type="caution">
    <text evidence="5">The sequence shown here is derived from an EMBL/GenBank/DDBJ whole genome shotgun (WGS) entry which is preliminary data.</text>
</comment>
<evidence type="ECO:0000256" key="2">
    <source>
        <dbReference type="ARBA" id="ARBA00022679"/>
    </source>
</evidence>
<evidence type="ECO:0008006" key="6">
    <source>
        <dbReference type="Google" id="ProtNLM"/>
    </source>
</evidence>
<proteinExistence type="predicted"/>
<dbReference type="Gene3D" id="3.20.20.70">
    <property type="entry name" value="Aldolase class I"/>
    <property type="match status" value="1"/>
</dbReference>
<dbReference type="InterPro" id="IPR013785">
    <property type="entry name" value="Aldolase_TIM"/>
</dbReference>
<reference evidence="5" key="1">
    <citation type="journal article" date="2014" name="Front. Microbiol.">
        <title>High frequency of phylogenetically diverse reductive dehalogenase-homologous genes in deep subseafloor sedimentary metagenomes.</title>
        <authorList>
            <person name="Kawai M."/>
            <person name="Futagami T."/>
            <person name="Toyoda A."/>
            <person name="Takaki Y."/>
            <person name="Nishi S."/>
            <person name="Hori S."/>
            <person name="Arai W."/>
            <person name="Tsubouchi T."/>
            <person name="Morono Y."/>
            <person name="Uchiyama I."/>
            <person name="Ito T."/>
            <person name="Fujiyama A."/>
            <person name="Inagaki F."/>
            <person name="Takami H."/>
        </authorList>
    </citation>
    <scope>NUCLEOTIDE SEQUENCE</scope>
    <source>
        <strain evidence="5">Expedition CK06-06</strain>
    </source>
</reference>
<dbReference type="PANTHER" id="PTHR37418:SF2">
    <property type="entry name" value="3-KETO-5-AMINOHEXANOATE CLEAVAGE ENZYME"/>
    <property type="match status" value="1"/>
</dbReference>
<dbReference type="AlphaFoldDB" id="X1BTP8"/>
<dbReference type="EMBL" id="BART01019309">
    <property type="protein sequence ID" value="GAG84522.1"/>
    <property type="molecule type" value="Genomic_DNA"/>
</dbReference>
<evidence type="ECO:0000256" key="3">
    <source>
        <dbReference type="ARBA" id="ARBA00022723"/>
    </source>
</evidence>
<dbReference type="GO" id="GO:0043720">
    <property type="term" value="F:3-keto-5-aminohexanoate cleavage activity"/>
    <property type="evidence" value="ECO:0007669"/>
    <property type="project" value="InterPro"/>
</dbReference>
<keyword evidence="2" id="KW-0808">Transferase</keyword>
<sequence length="86" mass="9348">MKPNLLTDKKVIITAAITGGIHGKWANPCLPLTAEEQAQDALECYEAGASIVHIHVRGDDGQNTPDLSYYGKTVKLIGEKCPMIRQ</sequence>
<evidence type="ECO:0000256" key="1">
    <source>
        <dbReference type="ARBA" id="ARBA00001947"/>
    </source>
</evidence>
<dbReference type="InterPro" id="IPR008567">
    <property type="entry name" value="BKACE"/>
</dbReference>
<evidence type="ECO:0000256" key="4">
    <source>
        <dbReference type="ARBA" id="ARBA00022833"/>
    </source>
</evidence>
<organism evidence="5">
    <name type="scientific">marine sediment metagenome</name>
    <dbReference type="NCBI Taxonomy" id="412755"/>
    <lineage>
        <taxon>unclassified sequences</taxon>
        <taxon>metagenomes</taxon>
        <taxon>ecological metagenomes</taxon>
    </lineage>
</organism>
<dbReference type="Pfam" id="PF05853">
    <property type="entry name" value="BKACE"/>
    <property type="match status" value="1"/>
</dbReference>